<keyword evidence="2" id="KW-1185">Reference proteome</keyword>
<dbReference type="AlphaFoldDB" id="A0AAE3A025"/>
<dbReference type="Proteomes" id="UP001197795">
    <property type="component" value="Unassembled WGS sequence"/>
</dbReference>
<gene>
    <name evidence="1" type="ORF">LKD75_04170</name>
</gene>
<sequence length="87" mass="9938">MPELSRFGGMVIYMLFMDTKQHNKPHVHVYYGDYEAAVGIDGELLAGALPKKQLKMVVGWLAFHEEEAYKAWNLAVRGEHFDKIAPM</sequence>
<dbReference type="RefSeq" id="WP_227732704.1">
    <property type="nucleotide sequence ID" value="NZ_JAJEPV010000007.1"/>
</dbReference>
<proteinExistence type="predicted"/>
<comment type="caution">
    <text evidence="1">The sequence shown here is derived from an EMBL/GenBank/DDBJ whole genome shotgun (WGS) entry which is preliminary data.</text>
</comment>
<dbReference type="InterPro" id="IPR025427">
    <property type="entry name" value="DUF4160"/>
</dbReference>
<name>A0AAE3A025_9FIRM</name>
<organism evidence="1 2">
    <name type="scientific">Waltera acetigignens</name>
    <dbReference type="NCBI Taxonomy" id="2981769"/>
    <lineage>
        <taxon>Bacteria</taxon>
        <taxon>Bacillati</taxon>
        <taxon>Bacillota</taxon>
        <taxon>Clostridia</taxon>
        <taxon>Lachnospirales</taxon>
        <taxon>Lachnospiraceae</taxon>
        <taxon>Waltera</taxon>
    </lineage>
</organism>
<dbReference type="EMBL" id="JAJEPV010000007">
    <property type="protein sequence ID" value="MCC2118794.1"/>
    <property type="molecule type" value="Genomic_DNA"/>
</dbReference>
<protein>
    <submittedName>
        <fullName evidence="1">DUF4160 domain-containing protein</fullName>
    </submittedName>
</protein>
<reference evidence="1 2" key="1">
    <citation type="submission" date="2021-10" db="EMBL/GenBank/DDBJ databases">
        <title>Anaerobic single-cell dispensing facilitates the cultivation of human gut bacteria.</title>
        <authorList>
            <person name="Afrizal A."/>
        </authorList>
    </citation>
    <scope>NUCLEOTIDE SEQUENCE [LARGE SCALE GENOMIC DNA]</scope>
    <source>
        <strain evidence="1 2">CLA-AA-H273</strain>
    </source>
</reference>
<accession>A0AAE3A025</accession>
<evidence type="ECO:0000313" key="1">
    <source>
        <dbReference type="EMBL" id="MCC2118794.1"/>
    </source>
</evidence>
<dbReference type="Pfam" id="PF13711">
    <property type="entry name" value="DUF4160"/>
    <property type="match status" value="1"/>
</dbReference>
<evidence type="ECO:0000313" key="2">
    <source>
        <dbReference type="Proteomes" id="UP001197795"/>
    </source>
</evidence>